<feature type="compositionally biased region" description="Low complexity" evidence="1">
    <location>
        <begin position="1"/>
        <end position="13"/>
    </location>
</feature>
<proteinExistence type="predicted"/>
<accession>A0A8S0VNS0</accession>
<evidence type="ECO:0000313" key="2">
    <source>
        <dbReference type="EMBL" id="CAA3033106.1"/>
    </source>
</evidence>
<dbReference type="EMBL" id="CACTIH010009845">
    <property type="protein sequence ID" value="CAA3033106.1"/>
    <property type="molecule type" value="Genomic_DNA"/>
</dbReference>
<evidence type="ECO:0000313" key="3">
    <source>
        <dbReference type="Proteomes" id="UP000594638"/>
    </source>
</evidence>
<comment type="caution">
    <text evidence="2">The sequence shown here is derived from an EMBL/GenBank/DDBJ whole genome shotgun (WGS) entry which is preliminary data.</text>
</comment>
<sequence length="251" mass="26145">TSVPTTSEVPVTPNISGNPASIEEVQQPQKDSNIDPSLGENTCITEPVPSVTGPESFVPQTTVAVETTTSLAPEIFYGPDGLPLQPGLIAIEEIAEDPQARTPTHFGVGVTLFPSSEVNPPQVEVPVESLGNLLDRLKMSEQPSSSRTVSNDTVTAEAPAITPTMFAGIPAIPTSSQQLEGVHQGTISTVWSVPVCSSGVISGNSYVETRQIDPFGGQFWQSSPQGQSIPLSSGLIPYGGQYALSLPPPGG</sequence>
<feature type="region of interest" description="Disordered" evidence="1">
    <location>
        <begin position="1"/>
        <end position="56"/>
    </location>
</feature>
<dbReference type="Proteomes" id="UP000594638">
    <property type="component" value="Unassembled WGS sequence"/>
</dbReference>
<protein>
    <submittedName>
        <fullName evidence="2">Uncharacterized protein</fullName>
    </submittedName>
</protein>
<dbReference type="Gramene" id="OE9A031600T1">
    <property type="protein sequence ID" value="OE9A031600C1"/>
    <property type="gene ID" value="OE9A031600"/>
</dbReference>
<keyword evidence="3" id="KW-1185">Reference proteome</keyword>
<evidence type="ECO:0000256" key="1">
    <source>
        <dbReference type="SAM" id="MobiDB-lite"/>
    </source>
</evidence>
<reference evidence="2 3" key="1">
    <citation type="submission" date="2019-12" db="EMBL/GenBank/DDBJ databases">
        <authorList>
            <person name="Alioto T."/>
            <person name="Alioto T."/>
            <person name="Gomez Garrido J."/>
        </authorList>
    </citation>
    <scope>NUCLEOTIDE SEQUENCE [LARGE SCALE GENOMIC DNA]</scope>
</reference>
<feature type="non-terminal residue" evidence="2">
    <location>
        <position position="1"/>
    </location>
</feature>
<name>A0A8S0VNS0_OLEEU</name>
<feature type="compositionally biased region" description="Polar residues" evidence="1">
    <location>
        <begin position="14"/>
        <end position="44"/>
    </location>
</feature>
<dbReference type="AlphaFoldDB" id="A0A8S0VNS0"/>
<organism evidence="2 3">
    <name type="scientific">Olea europaea subsp. europaea</name>
    <dbReference type="NCBI Taxonomy" id="158383"/>
    <lineage>
        <taxon>Eukaryota</taxon>
        <taxon>Viridiplantae</taxon>
        <taxon>Streptophyta</taxon>
        <taxon>Embryophyta</taxon>
        <taxon>Tracheophyta</taxon>
        <taxon>Spermatophyta</taxon>
        <taxon>Magnoliopsida</taxon>
        <taxon>eudicotyledons</taxon>
        <taxon>Gunneridae</taxon>
        <taxon>Pentapetalae</taxon>
        <taxon>asterids</taxon>
        <taxon>lamiids</taxon>
        <taxon>Lamiales</taxon>
        <taxon>Oleaceae</taxon>
        <taxon>Oleeae</taxon>
        <taxon>Olea</taxon>
    </lineage>
</organism>
<gene>
    <name evidence="2" type="ORF">OLEA9_A031600</name>
</gene>